<comment type="caution">
    <text evidence="3">The sequence shown here is derived from an EMBL/GenBank/DDBJ whole genome shotgun (WGS) entry which is preliminary data.</text>
</comment>
<reference evidence="2 5" key="2">
    <citation type="submission" date="2019-07" db="EMBL/GenBank/DDBJ databases">
        <title>Whole genome shotgun sequence of Enterococcus mundtii NBRC 100490.</title>
        <authorList>
            <person name="Hosoyama A."/>
            <person name="Uohara A."/>
            <person name="Ohji S."/>
            <person name="Ichikawa N."/>
        </authorList>
    </citation>
    <scope>NUCLEOTIDE SEQUENCE [LARGE SCALE GENOMIC DNA]</scope>
    <source>
        <strain evidence="2 5">NBRC 100490</strain>
    </source>
</reference>
<proteinExistence type="predicted"/>
<dbReference type="Pfam" id="PF04404">
    <property type="entry name" value="ERF"/>
    <property type="match status" value="1"/>
</dbReference>
<dbReference type="Proteomes" id="UP000321175">
    <property type="component" value="Unassembled WGS sequence"/>
</dbReference>
<dbReference type="AlphaFoldDB" id="A0A242KYB3"/>
<evidence type="ECO:0000313" key="4">
    <source>
        <dbReference type="Proteomes" id="UP000195024"/>
    </source>
</evidence>
<reference evidence="3 4" key="1">
    <citation type="submission" date="2017-05" db="EMBL/GenBank/DDBJ databases">
        <title>The Genome Sequence of Enterococcus mundtii 6B1_DIV0119.</title>
        <authorList>
            <consortium name="The Broad Institute Genomics Platform"/>
            <consortium name="The Broad Institute Genomic Center for Infectious Diseases"/>
            <person name="Earl A."/>
            <person name="Manson A."/>
            <person name="Schwartman J."/>
            <person name="Gilmore M."/>
            <person name="Abouelleil A."/>
            <person name="Cao P."/>
            <person name="Chapman S."/>
            <person name="Cusick C."/>
            <person name="Shea T."/>
            <person name="Young S."/>
            <person name="Neafsey D."/>
            <person name="Nusbaum C."/>
            <person name="Birren B."/>
        </authorList>
    </citation>
    <scope>NUCLEOTIDE SEQUENCE [LARGE SCALE GENOMIC DNA]</scope>
    <source>
        <strain evidence="3 4">6B1_DIV0119</strain>
    </source>
</reference>
<feature type="region of interest" description="Disordered" evidence="1">
    <location>
        <begin position="206"/>
        <end position="226"/>
    </location>
</feature>
<dbReference type="EMBL" id="BJWA01000003">
    <property type="protein sequence ID" value="GEL79446.1"/>
    <property type="molecule type" value="Genomic_DNA"/>
</dbReference>
<dbReference type="EMBL" id="NGMS01000001">
    <property type="protein sequence ID" value="OTP26933.1"/>
    <property type="molecule type" value="Genomic_DNA"/>
</dbReference>
<sequence>MKEMNEVSFNEKVISVQNELKAPKSQYSEYGNYNYRNCEDILKAVKPLNQKMGLLLTLTDEPVVIGNRFYIKATALLTDGKEVLSITAYAREAESRTKMDDSQVTGSASSYARKYALNGLYLIDDAKDADALPQENKEAKNLREEFLKTFDKYVQEIANVTNLPKEVVAANSLGKKGFDSLEQVTDEFYSDLIGYLKLSAKRAAQKFNDEPNQQKRTVKKPSWEDL</sequence>
<accession>A0A242KYB3</accession>
<protein>
    <submittedName>
        <fullName evidence="3">Uncharacterized protein</fullName>
    </submittedName>
</protein>
<evidence type="ECO:0000313" key="2">
    <source>
        <dbReference type="EMBL" id="GEL79446.1"/>
    </source>
</evidence>
<evidence type="ECO:0000313" key="3">
    <source>
        <dbReference type="EMBL" id="OTP26933.1"/>
    </source>
</evidence>
<dbReference type="RefSeq" id="WP_071866019.1">
    <property type="nucleotide sequence ID" value="NZ_BJWA01000003.1"/>
</dbReference>
<dbReference type="Proteomes" id="UP000195024">
    <property type="component" value="Unassembled WGS sequence"/>
</dbReference>
<organism evidence="3 4">
    <name type="scientific">Enterococcus mundtii</name>
    <dbReference type="NCBI Taxonomy" id="53346"/>
    <lineage>
        <taxon>Bacteria</taxon>
        <taxon>Bacillati</taxon>
        <taxon>Bacillota</taxon>
        <taxon>Bacilli</taxon>
        <taxon>Lactobacillales</taxon>
        <taxon>Enterococcaceae</taxon>
        <taxon>Enterococcus</taxon>
    </lineage>
</organism>
<dbReference type="InterPro" id="IPR007499">
    <property type="entry name" value="ERF_bacteria_virus"/>
</dbReference>
<evidence type="ECO:0000313" key="5">
    <source>
        <dbReference type="Proteomes" id="UP000321175"/>
    </source>
</evidence>
<keyword evidence="5" id="KW-1185">Reference proteome</keyword>
<evidence type="ECO:0000256" key="1">
    <source>
        <dbReference type="SAM" id="MobiDB-lite"/>
    </source>
</evidence>
<name>A0A242KYB3_ENTMU</name>
<gene>
    <name evidence="3" type="ORF">A5802_000667</name>
    <name evidence="2" type="ORF">EMU01_05900</name>
</gene>
<dbReference type="GeneID" id="60998838"/>